<feature type="compositionally biased region" description="Polar residues" evidence="1">
    <location>
        <begin position="113"/>
        <end position="125"/>
    </location>
</feature>
<dbReference type="SUPFAM" id="SSF49695">
    <property type="entry name" value="gamma-Crystallin-like"/>
    <property type="match status" value="1"/>
</dbReference>
<feature type="signal peptide" evidence="2">
    <location>
        <begin position="1"/>
        <end position="26"/>
    </location>
</feature>
<dbReference type="Proteomes" id="UP001596074">
    <property type="component" value="Unassembled WGS sequence"/>
</dbReference>
<evidence type="ECO:0000313" key="4">
    <source>
        <dbReference type="Proteomes" id="UP001596074"/>
    </source>
</evidence>
<dbReference type="Gene3D" id="2.60.20.10">
    <property type="entry name" value="Crystallins"/>
    <property type="match status" value="1"/>
</dbReference>
<dbReference type="RefSeq" id="WP_378284368.1">
    <property type="nucleotide sequence ID" value="NZ_JBHSON010000034.1"/>
</dbReference>
<dbReference type="EMBL" id="JBHSON010000034">
    <property type="protein sequence ID" value="MFC5748689.1"/>
    <property type="molecule type" value="Genomic_DNA"/>
</dbReference>
<proteinExistence type="predicted"/>
<reference evidence="4" key="1">
    <citation type="journal article" date="2019" name="Int. J. Syst. Evol. Microbiol.">
        <title>The Global Catalogue of Microorganisms (GCM) 10K type strain sequencing project: providing services to taxonomists for standard genome sequencing and annotation.</title>
        <authorList>
            <consortium name="The Broad Institute Genomics Platform"/>
            <consortium name="The Broad Institute Genome Sequencing Center for Infectious Disease"/>
            <person name="Wu L."/>
            <person name="Ma J."/>
        </authorList>
    </citation>
    <scope>NUCLEOTIDE SEQUENCE [LARGE SCALE GENOMIC DNA]</scope>
    <source>
        <strain evidence="4">KCTC 42087</strain>
    </source>
</reference>
<sequence>MNRKTVLAVGTLLLSATTLFTSNASAQADTADVSAQDGDFVLYQHDDQNFWGGTYFVFWPDGHCASLSGKPMNNSASSMTNTTDRTVRLYDSSNCSGAVGYTAKPNSEDDDFSNNGFDNKASSMR</sequence>
<evidence type="ECO:0000256" key="1">
    <source>
        <dbReference type="SAM" id="MobiDB-lite"/>
    </source>
</evidence>
<gene>
    <name evidence="3" type="ORF">ACFPZN_23990</name>
</gene>
<protein>
    <submittedName>
        <fullName evidence="3">Peptidase inhibitor family I36 protein</fullName>
    </submittedName>
</protein>
<evidence type="ECO:0000313" key="3">
    <source>
        <dbReference type="EMBL" id="MFC5748689.1"/>
    </source>
</evidence>
<comment type="caution">
    <text evidence="3">The sequence shown here is derived from an EMBL/GenBank/DDBJ whole genome shotgun (WGS) entry which is preliminary data.</text>
</comment>
<feature type="chain" id="PRO_5045810585" evidence="2">
    <location>
        <begin position="27"/>
        <end position="125"/>
    </location>
</feature>
<feature type="region of interest" description="Disordered" evidence="1">
    <location>
        <begin position="102"/>
        <end position="125"/>
    </location>
</feature>
<dbReference type="Pfam" id="PF03995">
    <property type="entry name" value="Inhibitor_I36"/>
    <property type="match status" value="1"/>
</dbReference>
<keyword evidence="2" id="KW-0732">Signal</keyword>
<keyword evidence="4" id="KW-1185">Reference proteome</keyword>
<dbReference type="InterPro" id="IPR011024">
    <property type="entry name" value="G_crystallin-like"/>
</dbReference>
<evidence type="ECO:0000256" key="2">
    <source>
        <dbReference type="SAM" id="SignalP"/>
    </source>
</evidence>
<accession>A0ABW1A3C9</accession>
<name>A0ABW1A3C9_9ACTN</name>
<organism evidence="3 4">
    <name type="scientific">Actinomadura rugatobispora</name>
    <dbReference type="NCBI Taxonomy" id="1994"/>
    <lineage>
        <taxon>Bacteria</taxon>
        <taxon>Bacillati</taxon>
        <taxon>Actinomycetota</taxon>
        <taxon>Actinomycetes</taxon>
        <taxon>Streptosporangiales</taxon>
        <taxon>Thermomonosporaceae</taxon>
        <taxon>Actinomadura</taxon>
    </lineage>
</organism>